<feature type="compositionally biased region" description="Basic residues" evidence="9">
    <location>
        <begin position="83"/>
        <end position="96"/>
    </location>
</feature>
<dbReference type="InterPro" id="IPR049808">
    <property type="entry name" value="CONSTANS-like_Bbox1"/>
</dbReference>
<dbReference type="SMART" id="SM00336">
    <property type="entry name" value="BBOX"/>
    <property type="match status" value="1"/>
</dbReference>
<keyword evidence="5" id="KW-0862">Zinc</keyword>
<dbReference type="PROSITE" id="PS51017">
    <property type="entry name" value="CCT"/>
    <property type="match status" value="1"/>
</dbReference>
<feature type="region of interest" description="Disordered" evidence="9">
    <location>
        <begin position="74"/>
        <end position="115"/>
    </location>
</feature>
<evidence type="ECO:0000256" key="6">
    <source>
        <dbReference type="ARBA" id="ARBA00023242"/>
    </source>
</evidence>
<dbReference type="InterPro" id="IPR010402">
    <property type="entry name" value="CCT_domain"/>
</dbReference>
<dbReference type="Pfam" id="PF06203">
    <property type="entry name" value="CCT"/>
    <property type="match status" value="1"/>
</dbReference>
<dbReference type="PANTHER" id="PTHR31874:SF1">
    <property type="entry name" value="ZINC FINGER PROTEIN CONSTANS-LIKE 6"/>
    <property type="match status" value="1"/>
</dbReference>
<protein>
    <submittedName>
        <fullName evidence="12">Uncharacterized protein</fullName>
    </submittedName>
</protein>
<name>A0AAW1JKC8_SAPOF</name>
<evidence type="ECO:0000259" key="11">
    <source>
        <dbReference type="PROSITE" id="PS51017"/>
    </source>
</evidence>
<dbReference type="EMBL" id="JBDFQZ010000007">
    <property type="protein sequence ID" value="KAK9705069.1"/>
    <property type="molecule type" value="Genomic_DNA"/>
</dbReference>
<evidence type="ECO:0000256" key="8">
    <source>
        <dbReference type="PROSITE-ProRule" id="PRU00357"/>
    </source>
</evidence>
<feature type="domain" description="CCT" evidence="11">
    <location>
        <begin position="420"/>
        <end position="462"/>
    </location>
</feature>
<sequence>MTSNSNHSNNMAIAISGKTARACDCCVRKRARWYCAADDAFLCQSCDGSVHSANPLARRHERVRLKTASLKSSDDHLPTWHRGLTRKPRTPRHGKNSSKSFTQNTTANHNPTRVVPDLGIEETNSFSSSHGEDEEQLLFRVPEYDPFMTEFCTSSTNTPIIDVKNDHQFMIKLPSDLELEEFAADVETLLGKGLDDESFGIEELGLLDHSPNNINNNNNNNNSININIDDDDNDNDDDEKEQDIVEFGKAVKEENVVIGGGELMKCEIEIESDDIGFRVPFDLSFDYDFPTSCDDLEGNNHQAMMVVDAVDSSVVDDGTKHGHELCKLEGINDDDNNDDSKEDNKVMINKRRKILLRLDYEAISEAWSSHGSPWMNGQRPEISPDDSWPHCLGGSGTGTHNTLYGDTQMGGNRGVGDGGREARVSRYREKRRTRLFSKKIRYEVRKLNAEKRPRMKGRFVKRSSFAPTNTAFPLISKRL</sequence>
<keyword evidence="6 8" id="KW-0539">Nucleus</keyword>
<evidence type="ECO:0000259" key="10">
    <source>
        <dbReference type="PROSITE" id="PS50119"/>
    </source>
</evidence>
<evidence type="ECO:0000256" key="9">
    <source>
        <dbReference type="SAM" id="MobiDB-lite"/>
    </source>
</evidence>
<evidence type="ECO:0000256" key="5">
    <source>
        <dbReference type="ARBA" id="ARBA00022833"/>
    </source>
</evidence>
<dbReference type="AlphaFoldDB" id="A0AAW1JKC8"/>
<dbReference type="Pfam" id="PF00643">
    <property type="entry name" value="zf-B_box"/>
    <property type="match status" value="1"/>
</dbReference>
<comment type="subcellular location">
    <subcellularLocation>
        <location evidence="1 8">Nucleus</location>
    </subcellularLocation>
</comment>
<reference evidence="12" key="1">
    <citation type="submission" date="2024-03" db="EMBL/GenBank/DDBJ databases">
        <title>WGS assembly of Saponaria officinalis var. Norfolk2.</title>
        <authorList>
            <person name="Jenkins J."/>
            <person name="Shu S."/>
            <person name="Grimwood J."/>
            <person name="Barry K."/>
            <person name="Goodstein D."/>
            <person name="Schmutz J."/>
            <person name="Leebens-Mack J."/>
            <person name="Osbourn A."/>
        </authorList>
    </citation>
    <scope>NUCLEOTIDE SEQUENCE [LARGE SCALE GENOMIC DNA]</scope>
    <source>
        <strain evidence="12">JIC</strain>
    </source>
</reference>
<feature type="domain" description="B box-type" evidence="10">
    <location>
        <begin position="18"/>
        <end position="65"/>
    </location>
</feature>
<feature type="compositionally biased region" description="Polar residues" evidence="9">
    <location>
        <begin position="97"/>
        <end position="111"/>
    </location>
</feature>
<evidence type="ECO:0000256" key="1">
    <source>
        <dbReference type="ARBA" id="ARBA00004123"/>
    </source>
</evidence>
<organism evidence="12 13">
    <name type="scientific">Saponaria officinalis</name>
    <name type="common">Common soapwort</name>
    <name type="synonym">Lychnis saponaria</name>
    <dbReference type="NCBI Taxonomy" id="3572"/>
    <lineage>
        <taxon>Eukaryota</taxon>
        <taxon>Viridiplantae</taxon>
        <taxon>Streptophyta</taxon>
        <taxon>Embryophyta</taxon>
        <taxon>Tracheophyta</taxon>
        <taxon>Spermatophyta</taxon>
        <taxon>Magnoliopsida</taxon>
        <taxon>eudicotyledons</taxon>
        <taxon>Gunneridae</taxon>
        <taxon>Pentapetalae</taxon>
        <taxon>Caryophyllales</taxon>
        <taxon>Caryophyllaceae</taxon>
        <taxon>Caryophylleae</taxon>
        <taxon>Saponaria</taxon>
    </lineage>
</organism>
<dbReference type="GO" id="GO:0008270">
    <property type="term" value="F:zinc ion binding"/>
    <property type="evidence" value="ECO:0007669"/>
    <property type="project" value="UniProtKB-KW"/>
</dbReference>
<evidence type="ECO:0000313" key="13">
    <source>
        <dbReference type="Proteomes" id="UP001443914"/>
    </source>
</evidence>
<evidence type="ECO:0000256" key="4">
    <source>
        <dbReference type="ARBA" id="ARBA00022771"/>
    </source>
</evidence>
<feature type="region of interest" description="Disordered" evidence="9">
    <location>
        <begin position="207"/>
        <end position="240"/>
    </location>
</feature>
<keyword evidence="4 7" id="KW-0863">Zinc-finger</keyword>
<gene>
    <name evidence="12" type="ORF">RND81_07G031500</name>
</gene>
<evidence type="ECO:0000256" key="7">
    <source>
        <dbReference type="PROSITE-ProRule" id="PRU00024"/>
    </source>
</evidence>
<evidence type="ECO:0000313" key="12">
    <source>
        <dbReference type="EMBL" id="KAK9705069.1"/>
    </source>
</evidence>
<dbReference type="InterPro" id="IPR052453">
    <property type="entry name" value="CONSTANS-like_ZF"/>
</dbReference>
<dbReference type="PROSITE" id="PS50119">
    <property type="entry name" value="ZF_BBOX"/>
    <property type="match status" value="1"/>
</dbReference>
<feature type="compositionally biased region" description="Low complexity" evidence="9">
    <location>
        <begin position="212"/>
        <end position="227"/>
    </location>
</feature>
<dbReference type="Proteomes" id="UP001443914">
    <property type="component" value="Unassembled WGS sequence"/>
</dbReference>
<accession>A0AAW1JKC8</accession>
<dbReference type="InterPro" id="IPR000315">
    <property type="entry name" value="Znf_B-box"/>
</dbReference>
<dbReference type="PANTHER" id="PTHR31874">
    <property type="entry name" value="CCT MOTIF FAMILY PROTEIN, EXPRESSED"/>
    <property type="match status" value="1"/>
</dbReference>
<evidence type="ECO:0000256" key="2">
    <source>
        <dbReference type="ARBA" id="ARBA00010024"/>
    </source>
</evidence>
<evidence type="ECO:0000256" key="3">
    <source>
        <dbReference type="ARBA" id="ARBA00022723"/>
    </source>
</evidence>
<dbReference type="GO" id="GO:0006355">
    <property type="term" value="P:regulation of DNA-templated transcription"/>
    <property type="evidence" value="ECO:0007669"/>
    <property type="project" value="TreeGrafter"/>
</dbReference>
<keyword evidence="3" id="KW-0479">Metal-binding</keyword>
<keyword evidence="13" id="KW-1185">Reference proteome</keyword>
<dbReference type="GO" id="GO:0005634">
    <property type="term" value="C:nucleus"/>
    <property type="evidence" value="ECO:0007669"/>
    <property type="project" value="UniProtKB-SubCell"/>
</dbReference>
<comment type="similarity">
    <text evidence="2">Belongs to the CONSTANS family.</text>
</comment>
<proteinExistence type="inferred from homology"/>
<feature type="compositionally biased region" description="Acidic residues" evidence="9">
    <location>
        <begin position="228"/>
        <end position="240"/>
    </location>
</feature>
<dbReference type="CDD" id="cd19821">
    <property type="entry name" value="Bbox1_BBX-like"/>
    <property type="match status" value="1"/>
</dbReference>
<comment type="caution">
    <text evidence="12">The sequence shown here is derived from an EMBL/GenBank/DDBJ whole genome shotgun (WGS) entry which is preliminary data.</text>
</comment>